<dbReference type="Proteomes" id="UP000324222">
    <property type="component" value="Unassembled WGS sequence"/>
</dbReference>
<evidence type="ECO:0000313" key="2">
    <source>
        <dbReference type="Proteomes" id="UP000324222"/>
    </source>
</evidence>
<comment type="caution">
    <text evidence="1">The sequence shown here is derived from an EMBL/GenBank/DDBJ whole genome shotgun (WGS) entry which is preliminary data.</text>
</comment>
<sequence length="170" mass="19245">MWAFHGNFWAKGDTFHGTSYLKAHPLKNRCPERGNPTYTRNVDRIQTRALGDPSDPKANIVPLDHGGLLFFSTFFLPLKRKELTKTWRELPSGQHHLKPSPPALTHRLEPGESEAVGRRFHSPTGKVESASSMLPKHFPGYYRLHTGLEHCRFLPLTPAEGRGETQAKKN</sequence>
<reference evidence="1 2" key="1">
    <citation type="submission" date="2019-05" db="EMBL/GenBank/DDBJ databases">
        <title>Another draft genome of Portunus trituberculatus and its Hox gene families provides insights of decapod evolution.</title>
        <authorList>
            <person name="Jeong J.-H."/>
            <person name="Song I."/>
            <person name="Kim S."/>
            <person name="Choi T."/>
            <person name="Kim D."/>
            <person name="Ryu S."/>
            <person name="Kim W."/>
        </authorList>
    </citation>
    <scope>NUCLEOTIDE SEQUENCE [LARGE SCALE GENOMIC DNA]</scope>
    <source>
        <tissue evidence="1">Muscle</tissue>
    </source>
</reference>
<organism evidence="1 2">
    <name type="scientific">Portunus trituberculatus</name>
    <name type="common">Swimming crab</name>
    <name type="synonym">Neptunus trituberculatus</name>
    <dbReference type="NCBI Taxonomy" id="210409"/>
    <lineage>
        <taxon>Eukaryota</taxon>
        <taxon>Metazoa</taxon>
        <taxon>Ecdysozoa</taxon>
        <taxon>Arthropoda</taxon>
        <taxon>Crustacea</taxon>
        <taxon>Multicrustacea</taxon>
        <taxon>Malacostraca</taxon>
        <taxon>Eumalacostraca</taxon>
        <taxon>Eucarida</taxon>
        <taxon>Decapoda</taxon>
        <taxon>Pleocyemata</taxon>
        <taxon>Brachyura</taxon>
        <taxon>Eubrachyura</taxon>
        <taxon>Portunoidea</taxon>
        <taxon>Portunidae</taxon>
        <taxon>Portuninae</taxon>
        <taxon>Portunus</taxon>
    </lineage>
</organism>
<keyword evidence="2" id="KW-1185">Reference proteome</keyword>
<proteinExistence type="predicted"/>
<dbReference type="AlphaFoldDB" id="A0A5B7CEC1"/>
<name>A0A5B7CEC1_PORTR</name>
<evidence type="ECO:0000313" key="1">
    <source>
        <dbReference type="EMBL" id="MPC07560.1"/>
    </source>
</evidence>
<accession>A0A5B7CEC1</accession>
<dbReference type="EMBL" id="VSRR010000003">
    <property type="protein sequence ID" value="MPC07560.1"/>
    <property type="molecule type" value="Genomic_DNA"/>
</dbReference>
<protein>
    <submittedName>
        <fullName evidence="1">Uncharacterized protein</fullName>
    </submittedName>
</protein>
<gene>
    <name evidence="1" type="ORF">E2C01_000124</name>
</gene>